<protein>
    <submittedName>
        <fullName evidence="2">Uncharacterized protein</fullName>
    </submittedName>
</protein>
<dbReference type="HOGENOM" id="CLU_2353691_0_0_10"/>
<evidence type="ECO:0000313" key="3">
    <source>
        <dbReference type="Proteomes" id="UP000001227"/>
    </source>
</evidence>
<keyword evidence="3" id="KW-1185">Reference proteome</keyword>
<keyword evidence="1" id="KW-0175">Coiled coil</keyword>
<evidence type="ECO:0000256" key="1">
    <source>
        <dbReference type="SAM" id="Coils"/>
    </source>
</evidence>
<accession>B3EUD2</accession>
<dbReference type="RefSeq" id="WP_012472321.1">
    <property type="nucleotide sequence ID" value="NC_010830.1"/>
</dbReference>
<dbReference type="AlphaFoldDB" id="B3EUD2"/>
<gene>
    <name evidence="2" type="ordered locus">Aasi_0103</name>
</gene>
<dbReference type="Proteomes" id="UP000001227">
    <property type="component" value="Chromosome"/>
</dbReference>
<dbReference type="EMBL" id="CP001102">
    <property type="protein sequence ID" value="ACE05551.1"/>
    <property type="molecule type" value="Genomic_DNA"/>
</dbReference>
<sequence length="96" mass="11371">MEQLHAAIQQLETKLIQLKERYAQQKLLIEQLQQENEQLRSTIALQKQQHPLIHKKGKTKDTLQQLTQVENGDIKKLLEHYIKQISECIDFLDKLN</sequence>
<dbReference type="KEGG" id="aas:Aasi_0103"/>
<reference evidence="2 3" key="1">
    <citation type="journal article" date="2010" name="J. Bacteriol.">
        <title>The genome of the amoeba symbiont 'Candidatus Amoebophilus asiaticus' reveals common mechanisms for host cell interaction among amoeba-associated bacteria.</title>
        <authorList>
            <person name="Schmitz-Esser S."/>
            <person name="Tischler P."/>
            <person name="Arnold R."/>
            <person name="Montanaro J."/>
            <person name="Wagner M."/>
            <person name="Rattei T."/>
            <person name="Horn M."/>
        </authorList>
    </citation>
    <scope>NUCLEOTIDE SEQUENCE [LARGE SCALE GENOMIC DNA]</scope>
    <source>
        <strain evidence="2 3">5a2</strain>
    </source>
</reference>
<evidence type="ECO:0000313" key="2">
    <source>
        <dbReference type="EMBL" id="ACE05551.1"/>
    </source>
</evidence>
<proteinExistence type="predicted"/>
<organism evidence="2 3">
    <name type="scientific">Amoebophilus asiaticus (strain 5a2)</name>
    <dbReference type="NCBI Taxonomy" id="452471"/>
    <lineage>
        <taxon>Bacteria</taxon>
        <taxon>Pseudomonadati</taxon>
        <taxon>Bacteroidota</taxon>
        <taxon>Cytophagia</taxon>
        <taxon>Cytophagales</taxon>
        <taxon>Amoebophilaceae</taxon>
        <taxon>Candidatus Amoebophilus</taxon>
    </lineage>
</organism>
<dbReference type="STRING" id="452471.Aasi_0103"/>
<name>B3EUD2_AMOA5</name>
<feature type="coiled-coil region" evidence="1">
    <location>
        <begin position="1"/>
        <end position="49"/>
    </location>
</feature>